<gene>
    <name evidence="1" type="ORF">JKG68_18730</name>
</gene>
<accession>A0A936ZDT7</accession>
<sequence length="290" mass="31215">MTKAKELRALLQEGRIIQAPGAPDPLTARLIEKAGFPAIYMTGFGATAVRLGLPDIGLLTQTEMTTHARDMARAVSIPIIADADTGYGGPANITRTVEEYIQAGVAAIHLEDQKLPKRCGQRAGVRVISAEENVRRLRCAIEARKGSDMLLIARTDAIRSEGIEGAIHRARLYQDKGADLVFVDGIKAIAEVEAVARGVAGPKVISIVDGNETTALTAAELQDMGFSIVFYALSTLFTAVRAIDDTLSALKRDGTPRNRLGHMVTYAQFSEITGLADYEALDNQFGWSEC</sequence>
<keyword evidence="1" id="KW-0456">Lyase</keyword>
<dbReference type="InterPro" id="IPR039556">
    <property type="entry name" value="ICL/PEPM"/>
</dbReference>
<dbReference type="EMBL" id="JAEQMY010000032">
    <property type="protein sequence ID" value="MBL0406000.1"/>
    <property type="molecule type" value="Genomic_DNA"/>
</dbReference>
<dbReference type="InterPro" id="IPR015813">
    <property type="entry name" value="Pyrv/PenolPyrv_kinase-like_dom"/>
</dbReference>
<dbReference type="RefSeq" id="WP_202062591.1">
    <property type="nucleotide sequence ID" value="NZ_JAEQMY010000032.1"/>
</dbReference>
<protein>
    <submittedName>
        <fullName evidence="1">Isocitrate lyase/PEP mutase family protein</fullName>
    </submittedName>
</protein>
<evidence type="ECO:0000313" key="1">
    <source>
        <dbReference type="EMBL" id="MBL0406000.1"/>
    </source>
</evidence>
<keyword evidence="2" id="KW-1185">Reference proteome</keyword>
<dbReference type="PANTHER" id="PTHR42905:SF2">
    <property type="entry name" value="PHOSPHOENOLPYRUVATE CARBOXYLASE FAMILY PROTEIN"/>
    <property type="match status" value="1"/>
</dbReference>
<dbReference type="Pfam" id="PF13714">
    <property type="entry name" value="PEP_mutase"/>
    <property type="match status" value="1"/>
</dbReference>
<dbReference type="Gene3D" id="3.20.20.60">
    <property type="entry name" value="Phosphoenolpyruvate-binding domains"/>
    <property type="match status" value="1"/>
</dbReference>
<comment type="caution">
    <text evidence="1">The sequence shown here is derived from an EMBL/GenBank/DDBJ whole genome shotgun (WGS) entry which is preliminary data.</text>
</comment>
<dbReference type="InterPro" id="IPR040442">
    <property type="entry name" value="Pyrv_kinase-like_dom_sf"/>
</dbReference>
<dbReference type="PANTHER" id="PTHR42905">
    <property type="entry name" value="PHOSPHOENOLPYRUVATE CARBOXYLASE"/>
    <property type="match status" value="1"/>
</dbReference>
<organism evidence="1 2">
    <name type="scientific">Microvirga aerilata</name>
    <dbReference type="NCBI Taxonomy" id="670292"/>
    <lineage>
        <taxon>Bacteria</taxon>
        <taxon>Pseudomonadati</taxon>
        <taxon>Pseudomonadota</taxon>
        <taxon>Alphaproteobacteria</taxon>
        <taxon>Hyphomicrobiales</taxon>
        <taxon>Methylobacteriaceae</taxon>
        <taxon>Microvirga</taxon>
    </lineage>
</organism>
<reference evidence="1" key="1">
    <citation type="submission" date="2021-01" db="EMBL/GenBank/DDBJ databases">
        <title>Microvirga sp.</title>
        <authorList>
            <person name="Kim M.K."/>
        </authorList>
    </citation>
    <scope>NUCLEOTIDE SEQUENCE</scope>
    <source>
        <strain evidence="1">5420S-16</strain>
    </source>
</reference>
<dbReference type="AlphaFoldDB" id="A0A936ZDT7"/>
<name>A0A936ZDT7_9HYPH</name>
<dbReference type="Proteomes" id="UP000605848">
    <property type="component" value="Unassembled WGS sequence"/>
</dbReference>
<proteinExistence type="predicted"/>
<evidence type="ECO:0000313" key="2">
    <source>
        <dbReference type="Proteomes" id="UP000605848"/>
    </source>
</evidence>
<dbReference type="CDD" id="cd00377">
    <property type="entry name" value="ICL_PEPM"/>
    <property type="match status" value="1"/>
</dbReference>
<dbReference type="GO" id="GO:0016829">
    <property type="term" value="F:lyase activity"/>
    <property type="evidence" value="ECO:0007669"/>
    <property type="project" value="UniProtKB-KW"/>
</dbReference>
<dbReference type="SUPFAM" id="SSF51621">
    <property type="entry name" value="Phosphoenolpyruvate/pyruvate domain"/>
    <property type="match status" value="1"/>
</dbReference>